<dbReference type="InterPro" id="IPR011051">
    <property type="entry name" value="RmlC_Cupin_sf"/>
</dbReference>
<keyword evidence="6 11" id="KW-0223">Dioxygenase</keyword>
<evidence type="ECO:0000256" key="7">
    <source>
        <dbReference type="ARBA" id="ARBA00023002"/>
    </source>
</evidence>
<protein>
    <recommendedName>
        <fullName evidence="10">acireductone dioxygenase (Fe(2+)-requiring)</fullName>
        <ecNumber evidence="10">1.13.11.54</ecNumber>
    </recommendedName>
</protein>
<dbReference type="InterPro" id="IPR014710">
    <property type="entry name" value="RmlC-like_jellyroll"/>
</dbReference>
<comment type="cofactor">
    <cofactor evidence="2">
        <name>Fe(2+)</name>
        <dbReference type="ChEBI" id="CHEBI:29033"/>
    </cofactor>
</comment>
<name>A0A1R0GW41_9FUNG</name>
<evidence type="ECO:0000313" key="12">
    <source>
        <dbReference type="Proteomes" id="UP000187455"/>
    </source>
</evidence>
<dbReference type="Proteomes" id="UP000187455">
    <property type="component" value="Unassembled WGS sequence"/>
</dbReference>
<gene>
    <name evidence="11" type="ORF">AYI68_g4777</name>
</gene>
<dbReference type="EMBL" id="LSSL01002763">
    <property type="protein sequence ID" value="OLY81120.1"/>
    <property type="molecule type" value="Genomic_DNA"/>
</dbReference>
<evidence type="ECO:0000256" key="8">
    <source>
        <dbReference type="ARBA" id="ARBA00023004"/>
    </source>
</evidence>
<keyword evidence="12" id="KW-1185">Reference proteome</keyword>
<keyword evidence="8" id="KW-0408">Iron</keyword>
<dbReference type="OrthoDB" id="1867259at2759"/>
<dbReference type="Gene3D" id="2.60.120.10">
    <property type="entry name" value="Jelly Rolls"/>
    <property type="match status" value="1"/>
</dbReference>
<dbReference type="InterPro" id="IPR004313">
    <property type="entry name" value="ARD"/>
</dbReference>
<keyword evidence="3" id="KW-0533">Nickel</keyword>
<evidence type="ECO:0000256" key="1">
    <source>
        <dbReference type="ARBA" id="ARBA00000428"/>
    </source>
</evidence>
<evidence type="ECO:0000313" key="11">
    <source>
        <dbReference type="EMBL" id="OLY81120.1"/>
    </source>
</evidence>
<evidence type="ECO:0000256" key="6">
    <source>
        <dbReference type="ARBA" id="ARBA00022964"/>
    </source>
</evidence>
<dbReference type="STRING" id="133383.A0A1R0GW41"/>
<comment type="catalytic activity">
    <reaction evidence="1">
        <text>1,2-dihydroxy-5-(methylsulfanyl)pent-1-en-3-one + O2 = 4-methylsulfanyl-2-oxobutanoate + formate + 2 H(+)</text>
        <dbReference type="Rhea" id="RHEA:24504"/>
        <dbReference type="ChEBI" id="CHEBI:15378"/>
        <dbReference type="ChEBI" id="CHEBI:15379"/>
        <dbReference type="ChEBI" id="CHEBI:15740"/>
        <dbReference type="ChEBI" id="CHEBI:16723"/>
        <dbReference type="ChEBI" id="CHEBI:49252"/>
        <dbReference type="EC" id="1.13.11.54"/>
    </reaction>
</comment>
<evidence type="ECO:0000256" key="3">
    <source>
        <dbReference type="ARBA" id="ARBA00022596"/>
    </source>
</evidence>
<dbReference type="CDD" id="cd02232">
    <property type="entry name" value="cupin_ARD"/>
    <property type="match status" value="1"/>
</dbReference>
<keyword evidence="4" id="KW-0028">Amino-acid biosynthesis</keyword>
<keyword evidence="5" id="KW-0479">Metal-binding</keyword>
<evidence type="ECO:0000256" key="5">
    <source>
        <dbReference type="ARBA" id="ARBA00022723"/>
    </source>
</evidence>
<evidence type="ECO:0000256" key="2">
    <source>
        <dbReference type="ARBA" id="ARBA00001954"/>
    </source>
</evidence>
<organism evidence="11 12">
    <name type="scientific">Smittium mucronatum</name>
    <dbReference type="NCBI Taxonomy" id="133383"/>
    <lineage>
        <taxon>Eukaryota</taxon>
        <taxon>Fungi</taxon>
        <taxon>Fungi incertae sedis</taxon>
        <taxon>Zoopagomycota</taxon>
        <taxon>Kickxellomycotina</taxon>
        <taxon>Harpellomycetes</taxon>
        <taxon>Harpellales</taxon>
        <taxon>Legeriomycetaceae</taxon>
        <taxon>Smittium</taxon>
    </lineage>
</organism>
<evidence type="ECO:0000256" key="9">
    <source>
        <dbReference type="ARBA" id="ARBA00023167"/>
    </source>
</evidence>
<dbReference type="GO" id="GO:0046872">
    <property type="term" value="F:metal ion binding"/>
    <property type="evidence" value="ECO:0007669"/>
    <property type="project" value="UniProtKB-KW"/>
</dbReference>
<comment type="caution">
    <text evidence="11">The sequence shown here is derived from an EMBL/GenBank/DDBJ whole genome shotgun (WGS) entry which is preliminary data.</text>
</comment>
<dbReference type="PANTHER" id="PTHR23418">
    <property type="entry name" value="ACIREDUCTONE DIOXYGENASE"/>
    <property type="match status" value="1"/>
</dbReference>
<dbReference type="EC" id="1.13.11.54" evidence="10"/>
<keyword evidence="9" id="KW-0486">Methionine biosynthesis</keyword>
<dbReference type="GO" id="GO:0009086">
    <property type="term" value="P:methionine biosynthetic process"/>
    <property type="evidence" value="ECO:0007669"/>
    <property type="project" value="UniProtKB-KW"/>
</dbReference>
<accession>A0A1R0GW41</accession>
<reference evidence="11 12" key="1">
    <citation type="journal article" date="2016" name="Mol. Biol. Evol.">
        <title>Genome-Wide Survey of Gut Fungi (Harpellales) Reveals the First Horizontally Transferred Ubiquitin Gene from a Mosquito Host.</title>
        <authorList>
            <person name="Wang Y."/>
            <person name="White M.M."/>
            <person name="Kvist S."/>
            <person name="Moncalvo J.M."/>
        </authorList>
    </citation>
    <scope>NUCLEOTIDE SEQUENCE [LARGE SCALE GENOMIC DNA]</scope>
    <source>
        <strain evidence="11 12">ALG-7-W6</strain>
    </source>
</reference>
<keyword evidence="7" id="KW-0560">Oxidoreductase</keyword>
<sequence length="171" mass="20004">MRAYYYLEDGTSKCLPHDSNDIVTSESLISIGFHHISVFTKSQLEELCFIHKYVPRESISIDSSFDKDQLDRFFKEHIHENEEVRFITAGEGYFDIRDANDKWIRIHATAGDLMIFPAGIYHRFTPTNLMYIESTRFSKDYSELGVVPRPIASDNKVRKIYESKIKNHVIF</sequence>
<evidence type="ECO:0000256" key="10">
    <source>
        <dbReference type="ARBA" id="ARBA00039005"/>
    </source>
</evidence>
<dbReference type="PANTHER" id="PTHR23418:SF0">
    <property type="entry name" value="ACIREDUCTONE DIOXYGENASE"/>
    <property type="match status" value="1"/>
</dbReference>
<dbReference type="SUPFAM" id="SSF51182">
    <property type="entry name" value="RmlC-like cupins"/>
    <property type="match status" value="1"/>
</dbReference>
<dbReference type="GO" id="GO:0010309">
    <property type="term" value="F:acireductone dioxygenase [iron(II)-requiring] activity"/>
    <property type="evidence" value="ECO:0007669"/>
    <property type="project" value="UniProtKB-EC"/>
</dbReference>
<dbReference type="Pfam" id="PF03079">
    <property type="entry name" value="ARD"/>
    <property type="match status" value="1"/>
</dbReference>
<evidence type="ECO:0000256" key="4">
    <source>
        <dbReference type="ARBA" id="ARBA00022605"/>
    </source>
</evidence>
<dbReference type="AlphaFoldDB" id="A0A1R0GW41"/>
<proteinExistence type="predicted"/>